<dbReference type="KEGG" id="cace:CACET_c05370"/>
<dbReference type="Gene3D" id="3.40.109.10">
    <property type="entry name" value="NADH Oxidase"/>
    <property type="match status" value="1"/>
</dbReference>
<keyword evidence="5" id="KW-1185">Reference proteome</keyword>
<evidence type="ECO:0000256" key="1">
    <source>
        <dbReference type="ARBA" id="ARBA00007118"/>
    </source>
</evidence>
<dbReference type="OrthoDB" id="9814075at2"/>
<organism evidence="4 5">
    <name type="scientific">Clostridium aceticum</name>
    <dbReference type="NCBI Taxonomy" id="84022"/>
    <lineage>
        <taxon>Bacteria</taxon>
        <taxon>Bacillati</taxon>
        <taxon>Bacillota</taxon>
        <taxon>Clostridia</taxon>
        <taxon>Eubacteriales</taxon>
        <taxon>Clostridiaceae</taxon>
        <taxon>Clostridium</taxon>
    </lineage>
</organism>
<dbReference type="Pfam" id="PF14512">
    <property type="entry name" value="TM1586_NiRdase"/>
    <property type="match status" value="1"/>
</dbReference>
<dbReference type="InterPro" id="IPR000415">
    <property type="entry name" value="Nitroreductase-like"/>
</dbReference>
<evidence type="ECO:0000313" key="5">
    <source>
        <dbReference type="Proteomes" id="UP000035704"/>
    </source>
</evidence>
<feature type="domain" description="Putative nitroreductase TM1586" evidence="3">
    <location>
        <begin position="5"/>
        <end position="236"/>
    </location>
</feature>
<name>A0A0D8IE76_9CLOT</name>
<accession>A0A0D8IE76</accession>
<dbReference type="Gene3D" id="3.40.109.30">
    <property type="entry name" value="putative nitroreductase (tm1586), domain 2"/>
    <property type="match status" value="1"/>
</dbReference>
<evidence type="ECO:0000313" key="4">
    <source>
        <dbReference type="EMBL" id="AKL94047.1"/>
    </source>
</evidence>
<dbReference type="SUPFAM" id="SSF55469">
    <property type="entry name" value="FMN-dependent nitroreductase-like"/>
    <property type="match status" value="2"/>
</dbReference>
<dbReference type="CDD" id="cd02062">
    <property type="entry name" value="Nitro_FMN_reductase"/>
    <property type="match status" value="1"/>
</dbReference>
<evidence type="ECO:0000259" key="3">
    <source>
        <dbReference type="Pfam" id="PF14512"/>
    </source>
</evidence>
<dbReference type="AlphaFoldDB" id="A0A0D8IE76"/>
<dbReference type="PATRIC" id="fig|84022.5.peg.1552"/>
<dbReference type="EMBL" id="CP009687">
    <property type="protein sequence ID" value="AKL94047.1"/>
    <property type="molecule type" value="Genomic_DNA"/>
</dbReference>
<reference evidence="4 5" key="1">
    <citation type="submission" date="2014-10" db="EMBL/GenBank/DDBJ databases">
        <title>Genome sequence of Clostridium aceticum DSM 1496.</title>
        <authorList>
            <person name="Poehlein A."/>
            <person name="Schiel-Bengelsdorf B."/>
            <person name="Gottschalk G."/>
            <person name="Duerre P."/>
            <person name="Daniel R."/>
        </authorList>
    </citation>
    <scope>NUCLEOTIDE SEQUENCE [LARGE SCALE GENOMIC DNA]</scope>
    <source>
        <strain evidence="4 5">DSM 1496</strain>
    </source>
</reference>
<dbReference type="STRING" id="84022.CACET_c05370"/>
<gene>
    <name evidence="4" type="ORF">CACET_c05370</name>
</gene>
<dbReference type="RefSeq" id="WP_044823096.1">
    <property type="nucleotide sequence ID" value="NZ_CP009687.1"/>
</dbReference>
<dbReference type="InterPro" id="IPR029478">
    <property type="entry name" value="TM1586_NiRdase"/>
</dbReference>
<keyword evidence="2" id="KW-0560">Oxidoreductase</keyword>
<proteinExistence type="inferred from homology"/>
<dbReference type="GO" id="GO:0016491">
    <property type="term" value="F:oxidoreductase activity"/>
    <property type="evidence" value="ECO:0007669"/>
    <property type="project" value="UniProtKB-KW"/>
</dbReference>
<evidence type="ECO:0000256" key="2">
    <source>
        <dbReference type="ARBA" id="ARBA00023002"/>
    </source>
</evidence>
<dbReference type="Proteomes" id="UP000035704">
    <property type="component" value="Chromosome"/>
</dbReference>
<comment type="similarity">
    <text evidence="1">Belongs to the nitroreductase family.</text>
</comment>
<dbReference type="PANTHER" id="PTHR43673">
    <property type="entry name" value="NAD(P)H NITROREDUCTASE YDGI-RELATED"/>
    <property type="match status" value="1"/>
</dbReference>
<sequence length="272" mass="31104">MKFTNLIEEVKTIREFKKDAVDKKLIQKVIEAGKEIKGLVENTATSVVFIENGKEAYAALSGKVGYYGKMMEAPHYIAVVSGEYPYSMENSGYITEWMRLKAWELGLGTCWLNVEDGEETKKILGITELGTVTSFIAIGVPYTGIFKKDTSGKTARKSIKDLVYLEEWGNPCSIEYLDTRAMTNIFYYTKLAPSWSNQQPWQFIIDRDKVLLVMNKEQQQSMRIDSGIVMLYFQKSAEEEGITGKWELAVGEVMERKYNIPQEYKLIGYYTV</sequence>
<dbReference type="PANTHER" id="PTHR43673:SF10">
    <property type="entry name" value="NADH DEHYDROGENASE_NAD(P)H NITROREDUCTASE XCC3605-RELATED"/>
    <property type="match status" value="1"/>
</dbReference>
<protein>
    <submittedName>
        <fullName evidence="4">Nitroreductase</fullName>
    </submittedName>
</protein>